<feature type="compositionally biased region" description="Pro residues" evidence="1">
    <location>
        <begin position="354"/>
        <end position="363"/>
    </location>
</feature>
<feature type="compositionally biased region" description="Polar residues" evidence="1">
    <location>
        <begin position="365"/>
        <end position="377"/>
    </location>
</feature>
<dbReference type="GO" id="GO:0004439">
    <property type="term" value="F:phosphatidylinositol-4,5-bisphosphate 5-phosphatase activity"/>
    <property type="evidence" value="ECO:0007669"/>
    <property type="project" value="TreeGrafter"/>
</dbReference>
<feature type="domain" description="Inositol polyphosphate-related phosphatase" evidence="3">
    <location>
        <begin position="4"/>
        <end position="353"/>
    </location>
</feature>
<feature type="region of interest" description="Disordered" evidence="1">
    <location>
        <begin position="354"/>
        <end position="385"/>
    </location>
</feature>
<dbReference type="SMART" id="SM00128">
    <property type="entry name" value="IPPc"/>
    <property type="match status" value="1"/>
</dbReference>
<dbReference type="EMBL" id="JH930472">
    <property type="protein sequence ID" value="EKM55183.1"/>
    <property type="molecule type" value="Genomic_DNA"/>
</dbReference>
<accession>K5VUH2</accession>
<proteinExistence type="predicted"/>
<dbReference type="RefSeq" id="XP_007395520.1">
    <property type="nucleotide sequence ID" value="XM_007395458.1"/>
</dbReference>
<keyword evidence="2" id="KW-0472">Membrane</keyword>
<dbReference type="InterPro" id="IPR036691">
    <property type="entry name" value="Endo/exonu/phosph_ase_sf"/>
</dbReference>
<dbReference type="GO" id="GO:0046856">
    <property type="term" value="P:phosphatidylinositol dephosphorylation"/>
    <property type="evidence" value="ECO:0007669"/>
    <property type="project" value="InterPro"/>
</dbReference>
<dbReference type="Pfam" id="PF22669">
    <property type="entry name" value="Exo_endo_phos2"/>
    <property type="match status" value="1"/>
</dbReference>
<keyword evidence="2" id="KW-0812">Transmembrane</keyword>
<dbReference type="STRING" id="650164.K5VUH2"/>
<dbReference type="GeneID" id="18920889"/>
<evidence type="ECO:0000313" key="4">
    <source>
        <dbReference type="EMBL" id="EKM55183.1"/>
    </source>
</evidence>
<sequence>MASERLLVQIASYNTNLQAERGLPQDLIDWLAPTFQVSRFLAREPRTPDIVAVGFQELLPLHLGLSGLSSKVIESRNALILSQIEKYAPNKEKYALIAKVVNVGVALLVYGLDDGVARKVTDVHTHWTGCGPAYMGNKGAVGVRFSVPADDGGVGEVFTFVCAHLTAHPQKLEQRVRDYHHITRTLLFPPLPGAASSNPTTMYDTSHLFFFGDLNFRVVLPPEHPLAQSPNTSADMAHVLEQESVREDLKEYDQLLLERDRHGRAFISLREGEFWRFKCSYKYKLGEVDKYEQVLKRHPSWTDRIMYATYTDNPDSPTKSHITNALYTSIPSYTTSDHKPVVSVLLLPPSLPQPTLPSPPPTPLGSNASPQDGSPSSAPTPPMLRLPIHFHPRPDTYANLKRYTGRTLDRLVGYCWSLLVFLGAGSSILGIGNFIVGLGVWSWWRTRPSIGLAV</sequence>
<dbReference type="InterPro" id="IPR000300">
    <property type="entry name" value="IPPc"/>
</dbReference>
<dbReference type="KEGG" id="pco:PHACADRAFT_95436"/>
<dbReference type="Gene3D" id="3.60.10.10">
    <property type="entry name" value="Endonuclease/exonuclease/phosphatase"/>
    <property type="match status" value="1"/>
</dbReference>
<keyword evidence="5" id="KW-1185">Reference proteome</keyword>
<dbReference type="AlphaFoldDB" id="K5VUH2"/>
<dbReference type="SUPFAM" id="SSF56219">
    <property type="entry name" value="DNase I-like"/>
    <property type="match status" value="1"/>
</dbReference>
<organism evidence="4 5">
    <name type="scientific">Phanerochaete carnosa (strain HHB-10118-sp)</name>
    <name type="common">White-rot fungus</name>
    <name type="synonym">Peniophora carnosa</name>
    <dbReference type="NCBI Taxonomy" id="650164"/>
    <lineage>
        <taxon>Eukaryota</taxon>
        <taxon>Fungi</taxon>
        <taxon>Dikarya</taxon>
        <taxon>Basidiomycota</taxon>
        <taxon>Agaricomycotina</taxon>
        <taxon>Agaricomycetes</taxon>
        <taxon>Polyporales</taxon>
        <taxon>Phanerochaetaceae</taxon>
        <taxon>Phanerochaete</taxon>
    </lineage>
</organism>
<dbReference type="OrthoDB" id="62798at2759"/>
<reference evidence="4 5" key="1">
    <citation type="journal article" date="2012" name="BMC Genomics">
        <title>Comparative genomics of the white-rot fungi, Phanerochaete carnosa and P. chrysosporium, to elucidate the genetic basis of the distinct wood types they colonize.</title>
        <authorList>
            <person name="Suzuki H."/>
            <person name="MacDonald J."/>
            <person name="Syed K."/>
            <person name="Salamov A."/>
            <person name="Hori C."/>
            <person name="Aerts A."/>
            <person name="Henrissat B."/>
            <person name="Wiebenga A."/>
            <person name="vanKuyk P.A."/>
            <person name="Barry K."/>
            <person name="Lindquist E."/>
            <person name="LaButti K."/>
            <person name="Lapidus A."/>
            <person name="Lucas S."/>
            <person name="Coutinho P."/>
            <person name="Gong Y."/>
            <person name="Samejima M."/>
            <person name="Mahadevan R."/>
            <person name="Abou-Zaid M."/>
            <person name="de Vries R.P."/>
            <person name="Igarashi K."/>
            <person name="Yadav J.S."/>
            <person name="Grigoriev I.V."/>
            <person name="Master E.R."/>
        </authorList>
    </citation>
    <scope>NUCLEOTIDE SEQUENCE [LARGE SCALE GENOMIC DNA]</scope>
    <source>
        <strain evidence="4 5">HHB-10118-sp</strain>
    </source>
</reference>
<gene>
    <name evidence="4" type="ORF">PHACADRAFT_95436</name>
</gene>
<evidence type="ECO:0000259" key="3">
    <source>
        <dbReference type="SMART" id="SM00128"/>
    </source>
</evidence>
<protein>
    <recommendedName>
        <fullName evidence="3">Inositol polyphosphate-related phosphatase domain-containing protein</fullName>
    </recommendedName>
</protein>
<dbReference type="Proteomes" id="UP000008370">
    <property type="component" value="Unassembled WGS sequence"/>
</dbReference>
<evidence type="ECO:0000256" key="2">
    <source>
        <dbReference type="SAM" id="Phobius"/>
    </source>
</evidence>
<dbReference type="InParanoid" id="K5VUH2"/>
<feature type="transmembrane region" description="Helical" evidence="2">
    <location>
        <begin position="411"/>
        <end position="444"/>
    </location>
</feature>
<dbReference type="PANTHER" id="PTHR11200:SF286">
    <property type="entry name" value="5-PHOSPHATASE, PUTATIVE (AFU_ORTHOLOGUE AFUA_5G07600)-RELATED"/>
    <property type="match status" value="1"/>
</dbReference>
<evidence type="ECO:0000313" key="5">
    <source>
        <dbReference type="Proteomes" id="UP000008370"/>
    </source>
</evidence>
<dbReference type="PANTHER" id="PTHR11200">
    <property type="entry name" value="INOSITOL 5-PHOSPHATASE"/>
    <property type="match status" value="1"/>
</dbReference>
<evidence type="ECO:0000256" key="1">
    <source>
        <dbReference type="SAM" id="MobiDB-lite"/>
    </source>
</evidence>
<dbReference type="InterPro" id="IPR046985">
    <property type="entry name" value="IP5"/>
</dbReference>
<name>K5VUH2_PHACS</name>
<dbReference type="HOGENOM" id="CLU_025224_0_0_1"/>
<keyword evidence="2" id="KW-1133">Transmembrane helix</keyword>